<keyword evidence="3" id="KW-1185">Reference proteome</keyword>
<feature type="compositionally biased region" description="Low complexity" evidence="1">
    <location>
        <begin position="423"/>
        <end position="436"/>
    </location>
</feature>
<dbReference type="PANTHER" id="PTHR34684">
    <property type="entry name" value="OS08G0192200 PROTEIN"/>
    <property type="match status" value="1"/>
</dbReference>
<feature type="compositionally biased region" description="Low complexity" evidence="1">
    <location>
        <begin position="246"/>
        <end position="272"/>
    </location>
</feature>
<evidence type="ECO:0000256" key="1">
    <source>
        <dbReference type="SAM" id="MobiDB-lite"/>
    </source>
</evidence>
<feature type="region of interest" description="Disordered" evidence="1">
    <location>
        <begin position="344"/>
        <end position="376"/>
    </location>
</feature>
<feature type="compositionally biased region" description="Basic and acidic residues" evidence="1">
    <location>
        <begin position="496"/>
        <end position="511"/>
    </location>
</feature>
<evidence type="ECO:0000313" key="2">
    <source>
        <dbReference type="EMBL" id="GIL51104.1"/>
    </source>
</evidence>
<dbReference type="EMBL" id="BNCO01000010">
    <property type="protein sequence ID" value="GIL51104.1"/>
    <property type="molecule type" value="Genomic_DNA"/>
</dbReference>
<protein>
    <submittedName>
        <fullName evidence="2">Uncharacterized protein</fullName>
    </submittedName>
</protein>
<accession>A0A8J4B085</accession>
<feature type="region of interest" description="Disordered" evidence="1">
    <location>
        <begin position="90"/>
        <end position="329"/>
    </location>
</feature>
<feature type="region of interest" description="Disordered" evidence="1">
    <location>
        <begin position="423"/>
        <end position="531"/>
    </location>
</feature>
<organism evidence="2 3">
    <name type="scientific">Volvox africanus</name>
    <dbReference type="NCBI Taxonomy" id="51714"/>
    <lineage>
        <taxon>Eukaryota</taxon>
        <taxon>Viridiplantae</taxon>
        <taxon>Chlorophyta</taxon>
        <taxon>core chlorophytes</taxon>
        <taxon>Chlorophyceae</taxon>
        <taxon>CS clade</taxon>
        <taxon>Chlamydomonadales</taxon>
        <taxon>Volvocaceae</taxon>
        <taxon>Volvox</taxon>
    </lineage>
</organism>
<feature type="compositionally biased region" description="Basic residues" evidence="1">
    <location>
        <begin position="124"/>
        <end position="160"/>
    </location>
</feature>
<dbReference type="Proteomes" id="UP000747399">
    <property type="component" value="Unassembled WGS sequence"/>
</dbReference>
<feature type="compositionally biased region" description="Polar residues" evidence="1">
    <location>
        <begin position="520"/>
        <end position="531"/>
    </location>
</feature>
<reference evidence="2" key="1">
    <citation type="journal article" date="2021" name="Proc. Natl. Acad. Sci. U.S.A.">
        <title>Three genomes in the algal genus Volvox reveal the fate of a haploid sex-determining region after a transition to homothallism.</title>
        <authorList>
            <person name="Yamamoto K."/>
            <person name="Hamaji T."/>
            <person name="Kawai-Toyooka H."/>
            <person name="Matsuzaki R."/>
            <person name="Takahashi F."/>
            <person name="Nishimura Y."/>
            <person name="Kawachi M."/>
            <person name="Noguchi H."/>
            <person name="Minakuchi Y."/>
            <person name="Umen J.G."/>
            <person name="Toyoda A."/>
            <person name="Nozaki H."/>
        </authorList>
    </citation>
    <scope>NUCLEOTIDE SEQUENCE</scope>
    <source>
        <strain evidence="2">NIES-3780</strain>
    </source>
</reference>
<feature type="compositionally biased region" description="Basic residues" evidence="1">
    <location>
        <begin position="452"/>
        <end position="475"/>
    </location>
</feature>
<gene>
    <name evidence="2" type="ORF">Vafri_7150</name>
</gene>
<evidence type="ECO:0000313" key="3">
    <source>
        <dbReference type="Proteomes" id="UP000747399"/>
    </source>
</evidence>
<feature type="compositionally biased region" description="Basic and acidic residues" evidence="1">
    <location>
        <begin position="90"/>
        <end position="113"/>
    </location>
</feature>
<dbReference type="PANTHER" id="PTHR34684:SF1">
    <property type="entry name" value="OS08G0192200 PROTEIN"/>
    <property type="match status" value="1"/>
</dbReference>
<feature type="compositionally biased region" description="Acidic residues" evidence="1">
    <location>
        <begin position="282"/>
        <end position="291"/>
    </location>
</feature>
<name>A0A8J4B085_9CHLO</name>
<proteinExistence type="predicted"/>
<dbReference type="AlphaFoldDB" id="A0A8J4B085"/>
<sequence length="531" mass="58161">MAQRAAQAAQRRTADPSEALLAQLLTQRALLLQERSQSDGVTAFLRRPPVRGRLNERFLQNTLRGVRNANRRADEAEMWELREAQLEREAREAAAAEERGVVTHGRFDRREYDNGSARGDAGTRKRSRSRSRSRSPYRSRPPRLRSRSRSRSRTRSRSRSRSAELSPRRRFGEVTRSGDGADAHGRRQASPPRFAYRSLSRSRSRSRYSRGSESPPRPGRNVLQYTSKESGRADRVDWTGPRAGHTASDGTASQSSSGASTSTGTSTATNDTARSKGRTSDQEDSGAADDDAGPRDEAIFEQGVGTAATGNRIHDGGDDGDGGPYMMTDEEIASMLSRYRVRGRGGVGSKADAVGPDLEDAEVDPGGNETRAQRGPVAPAWLRAAAAAEQTLASLGLPVSTAGPGAMALRALLQQELQRQVRQGDAGAGTGAAAEGLRSTLGKRSGKDSKRSKSRARGKDKGKKKRRKEKSKSKGKGRDKGRERDTERMRKRSKERSKTKERKDRKEKSNTPEDSPVPLRSNQLSRFANVR</sequence>
<feature type="compositionally biased region" description="Basic and acidic residues" evidence="1">
    <location>
        <begin position="476"/>
        <end position="488"/>
    </location>
</feature>
<comment type="caution">
    <text evidence="2">The sequence shown here is derived from an EMBL/GenBank/DDBJ whole genome shotgun (WGS) entry which is preliminary data.</text>
</comment>